<feature type="binding site" evidence="5">
    <location>
        <position position="45"/>
    </location>
    <ligand>
        <name>FAD</name>
        <dbReference type="ChEBI" id="CHEBI:57692"/>
    </ligand>
</feature>
<comment type="catalytic activity">
    <reaction evidence="5">
        <text>2 reduced [2Fe-2S]-[ferredoxin] + NADP(+) + H(+) = 2 oxidized [2Fe-2S]-[ferredoxin] + NADPH</text>
        <dbReference type="Rhea" id="RHEA:20125"/>
        <dbReference type="Rhea" id="RHEA-COMP:10000"/>
        <dbReference type="Rhea" id="RHEA-COMP:10001"/>
        <dbReference type="ChEBI" id="CHEBI:15378"/>
        <dbReference type="ChEBI" id="CHEBI:33737"/>
        <dbReference type="ChEBI" id="CHEBI:33738"/>
        <dbReference type="ChEBI" id="CHEBI:57783"/>
        <dbReference type="ChEBI" id="CHEBI:58349"/>
        <dbReference type="EC" id="1.18.1.2"/>
    </reaction>
</comment>
<dbReference type="HAMAP" id="MF_01685">
    <property type="entry name" value="FENR2"/>
    <property type="match status" value="1"/>
</dbReference>
<evidence type="ECO:0000259" key="6">
    <source>
        <dbReference type="Pfam" id="PF07992"/>
    </source>
</evidence>
<feature type="binding site" evidence="5">
    <location>
        <position position="90"/>
    </location>
    <ligand>
        <name>FAD</name>
        <dbReference type="ChEBI" id="CHEBI:57692"/>
    </ligand>
</feature>
<dbReference type="Gene3D" id="3.50.50.60">
    <property type="entry name" value="FAD/NAD(P)-binding domain"/>
    <property type="match status" value="2"/>
</dbReference>
<evidence type="ECO:0000256" key="1">
    <source>
        <dbReference type="ARBA" id="ARBA00022630"/>
    </source>
</evidence>
<dbReference type="InterPro" id="IPR022890">
    <property type="entry name" value="Fd--NADP_Rdtase_type_2"/>
</dbReference>
<keyword evidence="8" id="KW-1185">Reference proteome</keyword>
<dbReference type="Pfam" id="PF07992">
    <property type="entry name" value="Pyr_redox_2"/>
    <property type="match status" value="1"/>
</dbReference>
<dbReference type="InterPro" id="IPR050097">
    <property type="entry name" value="Ferredoxin-NADP_redctase_2"/>
</dbReference>
<protein>
    <recommendedName>
        <fullName evidence="5">Ferredoxin--NADP reductase</fullName>
        <shortName evidence="5">FNR</shortName>
        <shortName evidence="5">Fd-NADP(+) reductase</shortName>
        <ecNumber evidence="5">1.18.1.2</ecNumber>
    </recommendedName>
</protein>
<comment type="cofactor">
    <cofactor evidence="5">
        <name>FAD</name>
        <dbReference type="ChEBI" id="CHEBI:57692"/>
    </cofactor>
    <text evidence="5">Binds 1 FAD per subunit.</text>
</comment>
<dbReference type="SUPFAM" id="SSF51905">
    <property type="entry name" value="FAD/NAD(P)-binding domain"/>
    <property type="match status" value="1"/>
</dbReference>
<comment type="caution">
    <text evidence="5">Lacks conserved residue(s) required for the propagation of feature annotation.</text>
</comment>
<feature type="binding site" evidence="5">
    <location>
        <position position="297"/>
    </location>
    <ligand>
        <name>FAD</name>
        <dbReference type="ChEBI" id="CHEBI:57692"/>
    </ligand>
</feature>
<proteinExistence type="inferred from homology"/>
<dbReference type="RefSeq" id="WP_341372732.1">
    <property type="nucleotide sequence ID" value="NZ_JBBUTF010000003.1"/>
</dbReference>
<comment type="subunit">
    <text evidence="5">Homodimer.</text>
</comment>
<accession>A0ABU9B7G4</accession>
<sequence length="358" mass="38971">MAPAPITTDVLIVGAGPVGLFQVFELGLLELQAHVVDALPQAGGQCIELYPEKPIYDIPGLAEVSGRELTQRLLRQCAPFKPGLHLDQLVTQVRPREDGRFDVETSAGTRFDAGALVLAAGAGAFLPRELRLTGIEHLAPGQLHQRRLPQPLPDDLDGQHVIVLGDEDDALTQACDLADDGRCARVTLLHRRDQFRASDALQARLAAARGAGRLHFVAAQPLALHTTDDGRRLQALQVIDADDQETRLEAQRLIPLLGLSPRLGPLADWGLALQRKLLPVDTARYETAHPGIHAVGDINTYPGKRKLLLCGFHEATLAAFAIAERLRPDQRILLQYTTTSPRLHELLGVRPQVTADKA</sequence>
<organism evidence="7 8">
    <name type="scientific">Pseudaquabacterium rugosum</name>
    <dbReference type="NCBI Taxonomy" id="2984194"/>
    <lineage>
        <taxon>Bacteria</taxon>
        <taxon>Pseudomonadati</taxon>
        <taxon>Pseudomonadota</taxon>
        <taxon>Betaproteobacteria</taxon>
        <taxon>Burkholderiales</taxon>
        <taxon>Sphaerotilaceae</taxon>
        <taxon>Pseudaquabacterium</taxon>
    </lineage>
</organism>
<evidence type="ECO:0000256" key="3">
    <source>
        <dbReference type="ARBA" id="ARBA00022857"/>
    </source>
</evidence>
<comment type="caution">
    <text evidence="7">The sequence shown here is derived from an EMBL/GenBank/DDBJ whole genome shotgun (WGS) entry which is preliminary data.</text>
</comment>
<feature type="binding site" evidence="5">
    <location>
        <position position="338"/>
    </location>
    <ligand>
        <name>FAD</name>
        <dbReference type="ChEBI" id="CHEBI:57692"/>
    </ligand>
</feature>
<evidence type="ECO:0000256" key="5">
    <source>
        <dbReference type="HAMAP-Rule" id="MF_01685"/>
    </source>
</evidence>
<dbReference type="EC" id="1.18.1.2" evidence="5"/>
<dbReference type="Proteomes" id="UP001368500">
    <property type="component" value="Unassembled WGS sequence"/>
</dbReference>
<feature type="binding site" evidence="5">
    <location>
        <position position="50"/>
    </location>
    <ligand>
        <name>FAD</name>
        <dbReference type="ChEBI" id="CHEBI:57692"/>
    </ligand>
</feature>
<dbReference type="InterPro" id="IPR023753">
    <property type="entry name" value="FAD/NAD-binding_dom"/>
</dbReference>
<keyword evidence="3 5" id="KW-0521">NADP</keyword>
<dbReference type="InterPro" id="IPR036188">
    <property type="entry name" value="FAD/NAD-bd_sf"/>
</dbReference>
<feature type="domain" description="FAD/NAD(P)-binding" evidence="6">
    <location>
        <begin position="9"/>
        <end position="299"/>
    </location>
</feature>
<evidence type="ECO:0000313" key="8">
    <source>
        <dbReference type="Proteomes" id="UP001368500"/>
    </source>
</evidence>
<evidence type="ECO:0000313" key="7">
    <source>
        <dbReference type="EMBL" id="MEK8024947.1"/>
    </source>
</evidence>
<gene>
    <name evidence="7" type="ORF">AACH11_03060</name>
</gene>
<feature type="binding site" evidence="5">
    <location>
        <position position="125"/>
    </location>
    <ligand>
        <name>FAD</name>
        <dbReference type="ChEBI" id="CHEBI:57692"/>
    </ligand>
</feature>
<comment type="similarity">
    <text evidence="5">Belongs to the ferredoxin--NADP reductase type 2 family.</text>
</comment>
<evidence type="ECO:0000256" key="4">
    <source>
        <dbReference type="ARBA" id="ARBA00023002"/>
    </source>
</evidence>
<evidence type="ECO:0000256" key="2">
    <source>
        <dbReference type="ARBA" id="ARBA00022827"/>
    </source>
</evidence>
<keyword evidence="2 5" id="KW-0274">FAD</keyword>
<name>A0ABU9B7G4_9BURK</name>
<dbReference type="EMBL" id="JBBUTF010000003">
    <property type="protein sequence ID" value="MEK8024947.1"/>
    <property type="molecule type" value="Genomic_DNA"/>
</dbReference>
<keyword evidence="1 5" id="KW-0285">Flavoprotein</keyword>
<dbReference type="PRINTS" id="PR00469">
    <property type="entry name" value="PNDRDTASEII"/>
</dbReference>
<keyword evidence="4 5" id="KW-0560">Oxidoreductase</keyword>
<dbReference type="PANTHER" id="PTHR48105">
    <property type="entry name" value="THIOREDOXIN REDUCTASE 1-RELATED-RELATED"/>
    <property type="match status" value="1"/>
</dbReference>
<feature type="binding site" evidence="5">
    <location>
        <position position="37"/>
    </location>
    <ligand>
        <name>FAD</name>
        <dbReference type="ChEBI" id="CHEBI:57692"/>
    </ligand>
</feature>
<reference evidence="7 8" key="1">
    <citation type="submission" date="2024-04" db="EMBL/GenBank/DDBJ databases">
        <title>Novel species of the genus Ideonella isolated from streams.</title>
        <authorList>
            <person name="Lu H."/>
        </authorList>
    </citation>
    <scope>NUCLEOTIDE SEQUENCE [LARGE SCALE GENOMIC DNA]</scope>
    <source>
        <strain evidence="7 8">BYS139W</strain>
    </source>
</reference>